<protein>
    <submittedName>
        <fullName evidence="1">Uncharacterized protein</fullName>
    </submittedName>
</protein>
<sequence length="233" mass="24357">MMQDPTMGSLSGAMQLRNGMMTGRPGYGGGYMYGGGYGGGDFFTQSVPAHFPAPDQTRHLNPPWVMRREFGLHPLQPTVDKEQLGLIVKAYQVLWRYQGHGGRYAGTFSFIPPHIISELQQAYGAMMAGGPGGAGKEQVDRLQKALDATSKSANERAHFVTNQKKQVQDLIDQYDKMARAGGSAGGGFPGTEGLSGGGGYGAGGRGGNALPGIGAGGGGMNPAQFDPAQYSPA</sequence>
<dbReference type="Proteomes" id="UP001320706">
    <property type="component" value="Unassembled WGS sequence"/>
</dbReference>
<reference evidence="1" key="1">
    <citation type="submission" date="2024-02" db="EMBL/GenBank/DDBJ databases">
        <title>Metagenome Assembled Genome of Zalaria obscura JY119.</title>
        <authorList>
            <person name="Vighnesh L."/>
            <person name="Jagadeeshwari U."/>
            <person name="Venkata Ramana C."/>
            <person name="Sasikala C."/>
        </authorList>
    </citation>
    <scope>NUCLEOTIDE SEQUENCE</scope>
    <source>
        <strain evidence="1">JY119</strain>
    </source>
</reference>
<dbReference type="EMBL" id="JAMKPW020000005">
    <property type="protein sequence ID" value="KAK8217609.1"/>
    <property type="molecule type" value="Genomic_DNA"/>
</dbReference>
<evidence type="ECO:0000313" key="2">
    <source>
        <dbReference type="Proteomes" id="UP001320706"/>
    </source>
</evidence>
<name>A0ACC3SKX8_9PEZI</name>
<evidence type="ECO:0000313" key="1">
    <source>
        <dbReference type="EMBL" id="KAK8217609.1"/>
    </source>
</evidence>
<gene>
    <name evidence="1" type="ORF">M8818_001368</name>
</gene>
<comment type="caution">
    <text evidence="1">The sequence shown here is derived from an EMBL/GenBank/DDBJ whole genome shotgun (WGS) entry which is preliminary data.</text>
</comment>
<organism evidence="1 2">
    <name type="scientific">Zalaria obscura</name>
    <dbReference type="NCBI Taxonomy" id="2024903"/>
    <lineage>
        <taxon>Eukaryota</taxon>
        <taxon>Fungi</taxon>
        <taxon>Dikarya</taxon>
        <taxon>Ascomycota</taxon>
        <taxon>Pezizomycotina</taxon>
        <taxon>Dothideomycetes</taxon>
        <taxon>Dothideomycetidae</taxon>
        <taxon>Dothideales</taxon>
        <taxon>Zalariaceae</taxon>
        <taxon>Zalaria</taxon>
    </lineage>
</organism>
<proteinExistence type="predicted"/>
<keyword evidence="2" id="KW-1185">Reference proteome</keyword>
<accession>A0ACC3SKX8</accession>